<dbReference type="AlphaFoldDB" id="A0A540MSG3"/>
<comment type="caution">
    <text evidence="2">The sequence shown here is derived from an EMBL/GenBank/DDBJ whole genome shotgun (WGS) entry which is preliminary data.</text>
</comment>
<proteinExistence type="predicted"/>
<sequence length="84" mass="8942">MDDNSSGDSSGGFSQKDSSAASSVSASVMNNAAASRVPEVRLRQRNAPKKKRASAIMAREVYVSSVPGVGNSFERLRSVYVFVK</sequence>
<protein>
    <submittedName>
        <fullName evidence="2">Uncharacterized protein</fullName>
    </submittedName>
</protein>
<reference evidence="2 3" key="1">
    <citation type="journal article" date="2019" name="G3 (Bethesda)">
        <title>Sequencing of a Wild Apple (Malus baccata) Genome Unravels the Differences Between Cultivated and Wild Apple Species Regarding Disease Resistance and Cold Tolerance.</title>
        <authorList>
            <person name="Chen X."/>
        </authorList>
    </citation>
    <scope>NUCLEOTIDE SEQUENCE [LARGE SCALE GENOMIC DNA]</scope>
    <source>
        <strain evidence="3">cv. Shandingzi</strain>
        <tissue evidence="2">Leaves</tissue>
    </source>
</reference>
<keyword evidence="3" id="KW-1185">Reference proteome</keyword>
<feature type="region of interest" description="Disordered" evidence="1">
    <location>
        <begin position="1"/>
        <end position="28"/>
    </location>
</feature>
<organism evidence="2 3">
    <name type="scientific">Malus baccata</name>
    <name type="common">Siberian crab apple</name>
    <name type="synonym">Pyrus baccata</name>
    <dbReference type="NCBI Taxonomy" id="106549"/>
    <lineage>
        <taxon>Eukaryota</taxon>
        <taxon>Viridiplantae</taxon>
        <taxon>Streptophyta</taxon>
        <taxon>Embryophyta</taxon>
        <taxon>Tracheophyta</taxon>
        <taxon>Spermatophyta</taxon>
        <taxon>Magnoliopsida</taxon>
        <taxon>eudicotyledons</taxon>
        <taxon>Gunneridae</taxon>
        <taxon>Pentapetalae</taxon>
        <taxon>rosids</taxon>
        <taxon>fabids</taxon>
        <taxon>Rosales</taxon>
        <taxon>Rosaceae</taxon>
        <taxon>Amygdaloideae</taxon>
        <taxon>Maleae</taxon>
        <taxon>Malus</taxon>
    </lineage>
</organism>
<dbReference type="EMBL" id="VIEB01000189">
    <property type="protein sequence ID" value="TQE01737.1"/>
    <property type="molecule type" value="Genomic_DNA"/>
</dbReference>
<dbReference type="Proteomes" id="UP000315295">
    <property type="component" value="Unassembled WGS sequence"/>
</dbReference>
<gene>
    <name evidence="2" type="ORF">C1H46_012681</name>
</gene>
<accession>A0A540MSG3</accession>
<evidence type="ECO:0000313" key="3">
    <source>
        <dbReference type="Proteomes" id="UP000315295"/>
    </source>
</evidence>
<evidence type="ECO:0000256" key="1">
    <source>
        <dbReference type="SAM" id="MobiDB-lite"/>
    </source>
</evidence>
<evidence type="ECO:0000313" key="2">
    <source>
        <dbReference type="EMBL" id="TQE01737.1"/>
    </source>
</evidence>
<name>A0A540MSG3_MALBA</name>